<evidence type="ECO:0000313" key="2">
    <source>
        <dbReference type="Proteomes" id="UP000261420"/>
    </source>
</evidence>
<protein>
    <submittedName>
        <fullName evidence="1">Uncharacterized protein</fullName>
    </submittedName>
</protein>
<name>A0A3B4UHE1_SERDU</name>
<evidence type="ECO:0000313" key="1">
    <source>
        <dbReference type="Ensembl" id="ENSSDUP00000018101.1"/>
    </source>
</evidence>
<dbReference type="Proteomes" id="UP000261420">
    <property type="component" value="Unplaced"/>
</dbReference>
<reference evidence="1" key="1">
    <citation type="submission" date="2025-08" db="UniProtKB">
        <authorList>
            <consortium name="Ensembl"/>
        </authorList>
    </citation>
    <scope>IDENTIFICATION</scope>
</reference>
<sequence length="89" mass="10014">LSFCLVFQKSISPGTFSCSSFGILRHSQAWEHPWVFPGVFSLLDMTGKPPNSLWMSELFTLSLRLIPRILRRKLVSEISAESGHAANHL</sequence>
<proteinExistence type="predicted"/>
<reference evidence="1" key="2">
    <citation type="submission" date="2025-09" db="UniProtKB">
        <authorList>
            <consortium name="Ensembl"/>
        </authorList>
    </citation>
    <scope>IDENTIFICATION</scope>
</reference>
<dbReference type="Ensembl" id="ENSSDUT00000018429.1">
    <property type="protein sequence ID" value="ENSSDUP00000018101.1"/>
    <property type="gene ID" value="ENSSDUG00000013214.1"/>
</dbReference>
<keyword evidence="2" id="KW-1185">Reference proteome</keyword>
<dbReference type="AlphaFoldDB" id="A0A3B4UHE1"/>
<organism evidence="1 2">
    <name type="scientific">Seriola dumerili</name>
    <name type="common">Greater amberjack</name>
    <name type="synonym">Caranx dumerili</name>
    <dbReference type="NCBI Taxonomy" id="41447"/>
    <lineage>
        <taxon>Eukaryota</taxon>
        <taxon>Metazoa</taxon>
        <taxon>Chordata</taxon>
        <taxon>Craniata</taxon>
        <taxon>Vertebrata</taxon>
        <taxon>Euteleostomi</taxon>
        <taxon>Actinopterygii</taxon>
        <taxon>Neopterygii</taxon>
        <taxon>Teleostei</taxon>
        <taxon>Neoteleostei</taxon>
        <taxon>Acanthomorphata</taxon>
        <taxon>Carangaria</taxon>
        <taxon>Carangiformes</taxon>
        <taxon>Carangidae</taxon>
        <taxon>Seriola</taxon>
    </lineage>
</organism>
<accession>A0A3B4UHE1</accession>